<reference evidence="2" key="1">
    <citation type="journal article" date="2020" name="Fungal Divers.">
        <title>Resolving the Mortierellaceae phylogeny through synthesis of multi-gene phylogenetics and phylogenomics.</title>
        <authorList>
            <person name="Vandepol N."/>
            <person name="Liber J."/>
            <person name="Desiro A."/>
            <person name="Na H."/>
            <person name="Kennedy M."/>
            <person name="Barry K."/>
            <person name="Grigoriev I.V."/>
            <person name="Miller A.N."/>
            <person name="O'Donnell K."/>
            <person name="Stajich J.E."/>
            <person name="Bonito G."/>
        </authorList>
    </citation>
    <scope>NUCLEOTIDE SEQUENCE</scope>
    <source>
        <strain evidence="2">MES-2147</strain>
    </source>
</reference>
<evidence type="ECO:0000256" key="1">
    <source>
        <dbReference type="SAM" id="MobiDB-lite"/>
    </source>
</evidence>
<feature type="region of interest" description="Disordered" evidence="1">
    <location>
        <begin position="399"/>
        <end position="451"/>
    </location>
</feature>
<feature type="compositionally biased region" description="Low complexity" evidence="1">
    <location>
        <begin position="235"/>
        <end position="297"/>
    </location>
</feature>
<feature type="region of interest" description="Disordered" evidence="1">
    <location>
        <begin position="1"/>
        <end position="20"/>
    </location>
</feature>
<feature type="compositionally biased region" description="Polar residues" evidence="1">
    <location>
        <begin position="420"/>
        <end position="451"/>
    </location>
</feature>
<accession>A0A9P6J5V2</accession>
<dbReference type="AlphaFoldDB" id="A0A9P6J5V2"/>
<protein>
    <submittedName>
        <fullName evidence="2">Uncharacterized protein</fullName>
    </submittedName>
</protein>
<feature type="region of interest" description="Disordered" evidence="1">
    <location>
        <begin position="169"/>
        <end position="387"/>
    </location>
</feature>
<feature type="compositionally biased region" description="Low complexity" evidence="1">
    <location>
        <begin position="340"/>
        <end position="379"/>
    </location>
</feature>
<feature type="compositionally biased region" description="Low complexity" evidence="1">
    <location>
        <begin position="181"/>
        <end position="199"/>
    </location>
</feature>
<feature type="compositionally biased region" description="Polar residues" evidence="1">
    <location>
        <begin position="317"/>
        <end position="331"/>
    </location>
</feature>
<sequence>MRDRFSTSRDSGDESPCQINRNADTHLLIKRFGPLTGGKLTPTSTGSKFEIHTLDPNVYTAIREHGMELNGQRFPATVPTPLSFDIHKVNFRDVPINFQPEDLQRAFSPYGTVAQIGHYYWNIEGTKFRSGEGFVFLSQRPTSDNQEQYLSMPESVKLDSGAFIRVRTEKAHHSKPTEALKTNTQTNPKNTGPTKKTPNNAPPATPNQLAGNKRDGRKRQRPNPNKMGNTKGDITTVEAAATKEAVATGETSGTGEAITTEAVTTEVAPTGEATATEDATGTGGATTTEDATGTGEAINTGEDAEPADAEMEDVSDIGTSQAVHSPEQLSEQCPERPEQITEQTAEQEEQQQTSPQQSVTVTTSVEEAGQQATAAQEAGPSPTITQKIFGFASLPRWRAREASTVDSASEDSASEESDSGNPPASQRPTRTNAYSGSYNVGKLSKQSTQRS</sequence>
<dbReference type="EMBL" id="JAAAHW010006308">
    <property type="protein sequence ID" value="KAF9963266.1"/>
    <property type="molecule type" value="Genomic_DNA"/>
</dbReference>
<evidence type="ECO:0000313" key="2">
    <source>
        <dbReference type="EMBL" id="KAF9963266.1"/>
    </source>
</evidence>
<gene>
    <name evidence="2" type="ORF">BGZ65_004837</name>
</gene>
<dbReference type="Proteomes" id="UP000749646">
    <property type="component" value="Unassembled WGS sequence"/>
</dbReference>
<evidence type="ECO:0000313" key="3">
    <source>
        <dbReference type="Proteomes" id="UP000749646"/>
    </source>
</evidence>
<organism evidence="2 3">
    <name type="scientific">Modicella reniformis</name>
    <dbReference type="NCBI Taxonomy" id="1440133"/>
    <lineage>
        <taxon>Eukaryota</taxon>
        <taxon>Fungi</taxon>
        <taxon>Fungi incertae sedis</taxon>
        <taxon>Mucoromycota</taxon>
        <taxon>Mortierellomycotina</taxon>
        <taxon>Mortierellomycetes</taxon>
        <taxon>Mortierellales</taxon>
        <taxon>Mortierellaceae</taxon>
        <taxon>Modicella</taxon>
    </lineage>
</organism>
<feature type="compositionally biased region" description="Basic and acidic residues" evidence="1">
    <location>
        <begin position="169"/>
        <end position="178"/>
    </location>
</feature>
<feature type="compositionally biased region" description="Acidic residues" evidence="1">
    <location>
        <begin position="302"/>
        <end position="315"/>
    </location>
</feature>
<name>A0A9P6J5V2_9FUNG</name>
<keyword evidence="3" id="KW-1185">Reference proteome</keyword>
<feature type="compositionally biased region" description="Acidic residues" evidence="1">
    <location>
        <begin position="408"/>
        <end position="418"/>
    </location>
</feature>
<feature type="compositionally biased region" description="Basic and acidic residues" evidence="1">
    <location>
        <begin position="1"/>
        <end position="12"/>
    </location>
</feature>
<proteinExistence type="predicted"/>
<comment type="caution">
    <text evidence="2">The sequence shown here is derived from an EMBL/GenBank/DDBJ whole genome shotgun (WGS) entry which is preliminary data.</text>
</comment>